<feature type="non-terminal residue" evidence="1">
    <location>
        <position position="1"/>
    </location>
</feature>
<gene>
    <name evidence="1" type="ORF">JS533_013155</name>
</gene>
<organism evidence="1 2">
    <name type="scientific">Bifidobacterium amazonense</name>
    <dbReference type="NCBI Taxonomy" id="2809027"/>
    <lineage>
        <taxon>Bacteria</taxon>
        <taxon>Bacillati</taxon>
        <taxon>Actinomycetota</taxon>
        <taxon>Actinomycetes</taxon>
        <taxon>Bifidobacteriales</taxon>
        <taxon>Bifidobacteriaceae</taxon>
        <taxon>Bifidobacterium</taxon>
    </lineage>
</organism>
<comment type="caution">
    <text evidence="1">The sequence shown here is derived from an EMBL/GenBank/DDBJ whole genome shotgun (WGS) entry which is preliminary data.</text>
</comment>
<name>A0ABS9VYK0_9BIFI</name>
<reference evidence="1 2" key="1">
    <citation type="journal article" date="2021" name="Environ. Microbiol.">
        <title>Genetic insights into the dark matter of the mammalian gut microbiota through targeted genome reconstruction.</title>
        <authorList>
            <person name="Lugli G.A."/>
            <person name="Alessandri G."/>
            <person name="Milani C."/>
            <person name="Viappiani A."/>
            <person name="Fontana F."/>
            <person name="Tarracchini C."/>
            <person name="Mancabelli L."/>
            <person name="Argentini C."/>
            <person name="Ruiz L."/>
            <person name="Margolles A."/>
            <person name="van Sinderen D."/>
            <person name="Turroni F."/>
            <person name="Ventura M."/>
        </authorList>
    </citation>
    <scope>NUCLEOTIDE SEQUENCE [LARGE SCALE GENOMIC DNA]</scope>
    <source>
        <strain evidence="1 2">MA1</strain>
    </source>
</reference>
<evidence type="ECO:0000313" key="1">
    <source>
        <dbReference type="EMBL" id="MCH9277197.1"/>
    </source>
</evidence>
<accession>A0ABS9VYK0</accession>
<sequence>RPKASDRRDADVKMAASRRCGPYSTFKDGAWLKWPGFVPFHSGDGTEPGRFIRPNRYRQ</sequence>
<dbReference type="RefSeq" id="WP_241515221.1">
    <property type="nucleotide sequence ID" value="NZ_JAFEJT020000096.1"/>
</dbReference>
<dbReference type="Proteomes" id="UP000710815">
    <property type="component" value="Unassembled WGS sequence"/>
</dbReference>
<keyword evidence="2" id="KW-1185">Reference proteome</keyword>
<dbReference type="EMBL" id="JAFEJT020000096">
    <property type="protein sequence ID" value="MCH9277197.1"/>
    <property type="molecule type" value="Genomic_DNA"/>
</dbReference>
<reference evidence="1 2" key="2">
    <citation type="journal article" date="2021" name="Syst. Appl. Microbiol.">
        <title>Phylogenetic classification of ten novel species belonging to the genus Bifidobacterium comprising B. phasiani sp. nov., B. pongonis sp. nov., B. saguinibicoloris sp. nov., B. colobi sp. nov., B. simiiventris sp. nov., B. santillanense sp. nov., B. miconis sp. nov., B. amazonense sp. nov., B. pluvialisilvae sp. nov., and B. miconisargentati sp. nov.</title>
        <authorList>
            <person name="Lugli G.A."/>
            <person name="Calvete-Torre I."/>
            <person name="Alessandri G."/>
            <person name="Milani C."/>
            <person name="Turroni F."/>
            <person name="Laiolo P."/>
            <person name="Ossiprandi M.C."/>
            <person name="Margolles A."/>
            <person name="Ruiz L."/>
            <person name="Ventura M."/>
        </authorList>
    </citation>
    <scope>NUCLEOTIDE SEQUENCE [LARGE SCALE GENOMIC DNA]</scope>
    <source>
        <strain evidence="1 2">MA1</strain>
    </source>
</reference>
<evidence type="ECO:0000313" key="2">
    <source>
        <dbReference type="Proteomes" id="UP000710815"/>
    </source>
</evidence>
<proteinExistence type="predicted"/>
<protein>
    <submittedName>
        <fullName evidence="1">Uncharacterized protein</fullName>
    </submittedName>
</protein>